<dbReference type="Proteomes" id="UP001589590">
    <property type="component" value="Unassembled WGS sequence"/>
</dbReference>
<evidence type="ECO:0000313" key="12">
    <source>
        <dbReference type="EMBL" id="MFB9106790.1"/>
    </source>
</evidence>
<proteinExistence type="inferred from homology"/>
<keyword evidence="1 7" id="KW-0808">Transferase</keyword>
<comment type="similarity">
    <text evidence="7 9">Belongs to the ribulokinase family.</text>
</comment>
<evidence type="ECO:0000259" key="11">
    <source>
        <dbReference type="Pfam" id="PF02782"/>
    </source>
</evidence>
<comment type="catalytic activity">
    <reaction evidence="7 9">
        <text>L-ribulose + ATP = L-ribulose 5-phosphate + ADP + H(+)</text>
        <dbReference type="Rhea" id="RHEA:22072"/>
        <dbReference type="ChEBI" id="CHEBI:15378"/>
        <dbReference type="ChEBI" id="CHEBI:16880"/>
        <dbReference type="ChEBI" id="CHEBI:30616"/>
        <dbReference type="ChEBI" id="CHEBI:58226"/>
        <dbReference type="ChEBI" id="CHEBI:456216"/>
        <dbReference type="EC" id="2.7.1.16"/>
    </reaction>
</comment>
<reference evidence="12 13" key="1">
    <citation type="submission" date="2024-09" db="EMBL/GenBank/DDBJ databases">
        <authorList>
            <person name="Sun Q."/>
            <person name="Mori K."/>
        </authorList>
    </citation>
    <scope>NUCLEOTIDE SEQUENCE [LARGE SCALE GENOMIC DNA]</scope>
    <source>
        <strain evidence="12 13">CECT 8300</strain>
    </source>
</reference>
<organism evidence="12 13">
    <name type="scientific">Algibacter miyuki</name>
    <dbReference type="NCBI Taxonomy" id="1306933"/>
    <lineage>
        <taxon>Bacteria</taxon>
        <taxon>Pseudomonadati</taxon>
        <taxon>Bacteroidota</taxon>
        <taxon>Flavobacteriia</taxon>
        <taxon>Flavobacteriales</taxon>
        <taxon>Flavobacteriaceae</taxon>
        <taxon>Algibacter</taxon>
    </lineage>
</organism>
<keyword evidence="2 7" id="KW-0547">Nucleotide-binding</keyword>
<dbReference type="NCBIfam" id="TIGR01234">
    <property type="entry name" value="L-ribulokinase"/>
    <property type="match status" value="1"/>
</dbReference>
<evidence type="ECO:0000256" key="7">
    <source>
        <dbReference type="HAMAP-Rule" id="MF_00520"/>
    </source>
</evidence>
<dbReference type="EC" id="2.7.1.16" evidence="7 8"/>
<evidence type="ECO:0000256" key="9">
    <source>
        <dbReference type="RuleBase" id="RU003455"/>
    </source>
</evidence>
<evidence type="ECO:0000256" key="8">
    <source>
        <dbReference type="NCBIfam" id="TIGR01234"/>
    </source>
</evidence>
<dbReference type="InterPro" id="IPR043129">
    <property type="entry name" value="ATPase_NBD"/>
</dbReference>
<dbReference type="RefSeq" id="WP_290267958.1">
    <property type="nucleotide sequence ID" value="NZ_JAUFQP010000001.1"/>
</dbReference>
<keyword evidence="6 7" id="KW-0119">Carbohydrate metabolism</keyword>
<comment type="caution">
    <text evidence="12">The sequence shown here is derived from an EMBL/GenBank/DDBJ whole genome shotgun (WGS) entry which is preliminary data.</text>
</comment>
<dbReference type="PANTHER" id="PTHR43435">
    <property type="entry name" value="RIBULOKINASE"/>
    <property type="match status" value="1"/>
</dbReference>
<evidence type="ECO:0000256" key="5">
    <source>
        <dbReference type="ARBA" id="ARBA00022935"/>
    </source>
</evidence>
<name>A0ABV5H681_9FLAO</name>
<comment type="catalytic activity">
    <reaction evidence="7">
        <text>D-ribulose + ATP = D-ribulose 5-phosphate + ADP + H(+)</text>
        <dbReference type="Rhea" id="RHEA:17601"/>
        <dbReference type="ChEBI" id="CHEBI:15378"/>
        <dbReference type="ChEBI" id="CHEBI:17173"/>
        <dbReference type="ChEBI" id="CHEBI:30616"/>
        <dbReference type="ChEBI" id="CHEBI:58121"/>
        <dbReference type="ChEBI" id="CHEBI:456216"/>
        <dbReference type="EC" id="2.7.1.16"/>
    </reaction>
</comment>
<feature type="domain" description="Carbohydrate kinase FGGY N-terminal" evidence="10">
    <location>
        <begin position="3"/>
        <end position="279"/>
    </location>
</feature>
<evidence type="ECO:0000256" key="4">
    <source>
        <dbReference type="ARBA" id="ARBA00022840"/>
    </source>
</evidence>
<dbReference type="InterPro" id="IPR018484">
    <property type="entry name" value="FGGY_N"/>
</dbReference>
<keyword evidence="13" id="KW-1185">Reference proteome</keyword>
<feature type="domain" description="Carbohydrate kinase FGGY C-terminal" evidence="11">
    <location>
        <begin position="289"/>
        <end position="502"/>
    </location>
</feature>
<dbReference type="Gene3D" id="3.30.420.40">
    <property type="match status" value="1"/>
</dbReference>
<dbReference type="GO" id="GO:0008741">
    <property type="term" value="F:ribulokinase activity"/>
    <property type="evidence" value="ECO:0007669"/>
    <property type="project" value="UniProtKB-EC"/>
</dbReference>
<accession>A0ABV5H681</accession>
<evidence type="ECO:0000259" key="10">
    <source>
        <dbReference type="Pfam" id="PF00370"/>
    </source>
</evidence>
<dbReference type="SUPFAM" id="SSF53067">
    <property type="entry name" value="Actin-like ATPase domain"/>
    <property type="match status" value="2"/>
</dbReference>
<evidence type="ECO:0000313" key="13">
    <source>
        <dbReference type="Proteomes" id="UP001589590"/>
    </source>
</evidence>
<keyword evidence="3 7" id="KW-0418">Kinase</keyword>
<dbReference type="Pfam" id="PF02782">
    <property type="entry name" value="FGGY_C"/>
    <property type="match status" value="1"/>
</dbReference>
<evidence type="ECO:0000256" key="3">
    <source>
        <dbReference type="ARBA" id="ARBA00022777"/>
    </source>
</evidence>
<dbReference type="InterPro" id="IPR000577">
    <property type="entry name" value="Carb_kinase_FGGY"/>
</dbReference>
<sequence>MKYTIGMDFGSDSVRALLVNTSTGEDLATAVHYYARWKEGKYCDASKNKFRQHPLDYIEGIENTINSIVSQVDENIIKNIVGIGIDTTGSTPVAVDKTGRPLALLNGFEENPNAMFVLWKDHTGIKEADEINELCSKWAIDYSKYEGGIYSSEWFWSKILHVSRTDKKVLEAAYSWVEHCDWIPFLLTGGTDVSKMKRSRCAAGHKALWHESFDGLPPNDFFVELDPILDGLTNRLYKETYTSDVSVVTISKAWSQRLGLPITVEVAVGAFDCHMGAVGAKIEPYYLTKVMGTSTCDILVTPKRKEEHLVKGICGQVNGSVIPGMLGLEAGQSAFGDIYAWYKNLLGWPINELIGTSSILDTVTKEKLIEEALENLIPKLSEAASKEVIGASGELALDWMNGRRTPDANQNLKGVISGINLGSTSPKVFRALVEASCFGAKKIADRFINEGIPIKGVIAIGGIAQKSPFIMQMMSDVLNMPIKVAKSQQACALGAAIFGAVASKTYQDTFEAMEAMGSTYENVYEPIPANVVQFQAVYKTYSELAISIENHIIKSI</sequence>
<protein>
    <recommendedName>
        <fullName evidence="7 8">Ribulokinase</fullName>
        <ecNumber evidence="7 8">2.7.1.16</ecNumber>
    </recommendedName>
</protein>
<evidence type="ECO:0000256" key="6">
    <source>
        <dbReference type="ARBA" id="ARBA00023277"/>
    </source>
</evidence>
<dbReference type="Gene3D" id="1.20.58.2240">
    <property type="match status" value="1"/>
</dbReference>
<dbReference type="InterPro" id="IPR018485">
    <property type="entry name" value="FGGY_C"/>
</dbReference>
<dbReference type="Pfam" id="PF00370">
    <property type="entry name" value="FGGY_N"/>
    <property type="match status" value="1"/>
</dbReference>
<keyword evidence="4 7" id="KW-0067">ATP-binding</keyword>
<evidence type="ECO:0000256" key="1">
    <source>
        <dbReference type="ARBA" id="ARBA00022679"/>
    </source>
</evidence>
<dbReference type="EMBL" id="JBHMFA010000034">
    <property type="protein sequence ID" value="MFB9106790.1"/>
    <property type="molecule type" value="Genomic_DNA"/>
</dbReference>
<dbReference type="CDD" id="cd07781">
    <property type="entry name" value="ASKHA_NBD_FGGY_L-RBK"/>
    <property type="match status" value="1"/>
</dbReference>
<evidence type="ECO:0000256" key="2">
    <source>
        <dbReference type="ARBA" id="ARBA00022741"/>
    </source>
</evidence>
<dbReference type="InterPro" id="IPR005929">
    <property type="entry name" value="Ribulokinase"/>
</dbReference>
<keyword evidence="5 7" id="KW-0054">Arabinose catabolism</keyword>
<dbReference type="NCBIfam" id="NF003154">
    <property type="entry name" value="PRK04123.1"/>
    <property type="match status" value="1"/>
</dbReference>
<comment type="pathway">
    <text evidence="7 9">Carbohydrate degradation; L-arabinose degradation via L-ribulose; D-xylulose 5-phosphate from L-arabinose (bacterial route): step 2/3.</text>
</comment>
<dbReference type="PANTHER" id="PTHR43435:SF4">
    <property type="entry name" value="FGGY CARBOHYDRATE KINASE DOMAIN-CONTAINING PROTEIN"/>
    <property type="match status" value="1"/>
</dbReference>
<dbReference type="HAMAP" id="MF_00520">
    <property type="entry name" value="Ribulokinase"/>
    <property type="match status" value="1"/>
</dbReference>
<gene>
    <name evidence="7" type="primary">araB</name>
    <name evidence="12" type="ORF">ACFFU1_17915</name>
</gene>
<dbReference type="PIRSF" id="PIRSF000538">
    <property type="entry name" value="GlpK"/>
    <property type="match status" value="1"/>
</dbReference>